<keyword evidence="1" id="KW-1133">Transmembrane helix</keyword>
<keyword evidence="1" id="KW-0812">Transmembrane</keyword>
<feature type="transmembrane region" description="Helical" evidence="1">
    <location>
        <begin position="7"/>
        <end position="24"/>
    </location>
</feature>
<name>A0A117LFE4_9EURY</name>
<reference evidence="3" key="1">
    <citation type="journal article" date="2015" name="MBio">
        <title>Genome-resolved metagenomic analysis reveals roles for candidate phyla and other microbial community members in biogeochemical transformations in oil reservoirs.</title>
        <authorList>
            <person name="Hu P."/>
            <person name="Tom L."/>
            <person name="Singh A."/>
            <person name="Thomas B.C."/>
            <person name="Baker B.J."/>
            <person name="Piceno Y.M."/>
            <person name="Andersen G.L."/>
            <person name="Banfield J.F."/>
        </authorList>
    </citation>
    <scope>NUCLEOTIDE SEQUENCE [LARGE SCALE GENOMIC DNA]</scope>
    <source>
        <strain evidence="3">56_747</strain>
    </source>
</reference>
<keyword evidence="1" id="KW-0472">Membrane</keyword>
<proteinExistence type="predicted"/>
<evidence type="ECO:0000313" key="5">
    <source>
        <dbReference type="Proteomes" id="UP000057043"/>
    </source>
</evidence>
<organism evidence="2 5">
    <name type="scientific">Methanothrix harundinacea</name>
    <dbReference type="NCBI Taxonomy" id="301375"/>
    <lineage>
        <taxon>Archaea</taxon>
        <taxon>Methanobacteriati</taxon>
        <taxon>Methanobacteriota</taxon>
        <taxon>Stenosarchaea group</taxon>
        <taxon>Methanomicrobia</taxon>
        <taxon>Methanotrichales</taxon>
        <taxon>Methanotrichaceae</taxon>
        <taxon>Methanothrix</taxon>
    </lineage>
</organism>
<accession>A0A117LFE4</accession>
<comment type="caution">
    <text evidence="2">The sequence shown here is derived from an EMBL/GenBank/DDBJ whole genome shotgun (WGS) entry which is preliminary data.</text>
</comment>
<feature type="transmembrane region" description="Helical" evidence="1">
    <location>
        <begin position="30"/>
        <end position="51"/>
    </location>
</feature>
<evidence type="ECO:0000313" key="3">
    <source>
        <dbReference type="EMBL" id="KUK97320.1"/>
    </source>
</evidence>
<gene>
    <name evidence="2" type="ORF">XD72_1492</name>
    <name evidence="3" type="ORF">XE07_0475</name>
</gene>
<dbReference type="Proteomes" id="UP000053961">
    <property type="component" value="Unassembled WGS sequence"/>
</dbReference>
<evidence type="ECO:0000313" key="2">
    <source>
        <dbReference type="EMBL" id="KUK44168.1"/>
    </source>
</evidence>
<protein>
    <submittedName>
        <fullName evidence="2">Uncharacterized protein</fullName>
    </submittedName>
</protein>
<dbReference type="EMBL" id="LGFT01000033">
    <property type="protein sequence ID" value="KUK44168.1"/>
    <property type="molecule type" value="Genomic_DNA"/>
</dbReference>
<dbReference type="Proteomes" id="UP000057043">
    <property type="component" value="Unassembled WGS sequence"/>
</dbReference>
<evidence type="ECO:0000313" key="4">
    <source>
        <dbReference type="Proteomes" id="UP000053961"/>
    </source>
</evidence>
<dbReference type="PATRIC" id="fig|301375.6.peg.394"/>
<sequence length="57" mass="6561">MKMKRDENMILFGLAGLIISYILYINDRILLSALAFTATVIIGLIWGALYLRKKNMR</sequence>
<evidence type="ECO:0000256" key="1">
    <source>
        <dbReference type="SAM" id="Phobius"/>
    </source>
</evidence>
<dbReference type="AlphaFoldDB" id="A0A117LFE4"/>
<dbReference type="EMBL" id="LGHB01000003">
    <property type="protein sequence ID" value="KUK97320.1"/>
    <property type="molecule type" value="Genomic_DNA"/>
</dbReference>
<reference evidence="4 5" key="2">
    <citation type="journal article" date="2015" name="MBio">
        <title>Genome-Resolved Metagenomic Analysis Reveals Roles for Candidate Phyla and Other Microbial Community Members in Biogeochemical Transformations in Oil Reservoirs.</title>
        <authorList>
            <person name="Hu P."/>
            <person name="Tom L."/>
            <person name="Singh A."/>
            <person name="Thomas B.C."/>
            <person name="Baker B.J."/>
            <person name="Piceno Y.M."/>
            <person name="Andersen G.L."/>
            <person name="Banfield J.F."/>
        </authorList>
    </citation>
    <scope>NUCLEOTIDE SEQUENCE [LARGE SCALE GENOMIC DNA]</scope>
    <source>
        <strain evidence="2">57_489</strain>
    </source>
</reference>